<feature type="region of interest" description="Disordered" evidence="11">
    <location>
        <begin position="188"/>
        <end position="217"/>
    </location>
</feature>
<dbReference type="GO" id="GO:0046872">
    <property type="term" value="F:metal ion binding"/>
    <property type="evidence" value="ECO:0007669"/>
    <property type="project" value="UniProtKB-KW"/>
</dbReference>
<organism evidence="15">
    <name type="scientific">freshwater metagenome</name>
    <dbReference type="NCBI Taxonomy" id="449393"/>
    <lineage>
        <taxon>unclassified sequences</taxon>
        <taxon>metagenomes</taxon>
        <taxon>ecological metagenomes</taxon>
    </lineage>
</organism>
<dbReference type="GO" id="GO:0016491">
    <property type="term" value="F:oxidoreductase activity"/>
    <property type="evidence" value="ECO:0007669"/>
    <property type="project" value="UniProtKB-KW"/>
</dbReference>
<evidence type="ECO:0000256" key="5">
    <source>
        <dbReference type="ARBA" id="ARBA00022723"/>
    </source>
</evidence>
<proteinExistence type="predicted"/>
<dbReference type="Pfam" id="PF00111">
    <property type="entry name" value="Fer2"/>
    <property type="match status" value="1"/>
</dbReference>
<evidence type="ECO:0000256" key="9">
    <source>
        <dbReference type="ARBA" id="ARBA00023014"/>
    </source>
</evidence>
<feature type="transmembrane region" description="Helical" evidence="12">
    <location>
        <begin position="100"/>
        <end position="121"/>
    </location>
</feature>
<dbReference type="InterPro" id="IPR017938">
    <property type="entry name" value="Riboflavin_synthase-like_b-brl"/>
</dbReference>
<comment type="subcellular location">
    <subcellularLocation>
        <location evidence="1">Membrane</location>
        <topology evidence="1">Multi-pass membrane protein</topology>
    </subcellularLocation>
</comment>
<evidence type="ECO:0000256" key="1">
    <source>
        <dbReference type="ARBA" id="ARBA00004141"/>
    </source>
</evidence>
<evidence type="ECO:0000256" key="12">
    <source>
        <dbReference type="SAM" id="Phobius"/>
    </source>
</evidence>
<evidence type="ECO:0000256" key="3">
    <source>
        <dbReference type="ARBA" id="ARBA00022692"/>
    </source>
</evidence>
<dbReference type="EMBL" id="JNSL01000170">
    <property type="protein sequence ID" value="KGA13832.1"/>
    <property type="molecule type" value="Genomic_DNA"/>
</dbReference>
<evidence type="ECO:0000256" key="8">
    <source>
        <dbReference type="ARBA" id="ARBA00023004"/>
    </source>
</evidence>
<evidence type="ECO:0000256" key="10">
    <source>
        <dbReference type="ARBA" id="ARBA00023136"/>
    </source>
</evidence>
<feature type="domain" description="FAD-binding FR-type" evidence="14">
    <location>
        <begin position="217"/>
        <end position="319"/>
    </location>
</feature>
<dbReference type="CDD" id="cd00207">
    <property type="entry name" value="fer2"/>
    <property type="match status" value="1"/>
</dbReference>
<evidence type="ECO:0000256" key="2">
    <source>
        <dbReference type="ARBA" id="ARBA00022630"/>
    </source>
</evidence>
<dbReference type="PANTHER" id="PTHR47354">
    <property type="entry name" value="NADH OXIDOREDUCTASE HCR"/>
    <property type="match status" value="1"/>
</dbReference>
<dbReference type="PROSITE" id="PS51384">
    <property type="entry name" value="FAD_FR"/>
    <property type="match status" value="1"/>
</dbReference>
<keyword evidence="4" id="KW-0001">2Fe-2S</keyword>
<dbReference type="InterPro" id="IPR012675">
    <property type="entry name" value="Beta-grasp_dom_sf"/>
</dbReference>
<feature type="transmembrane region" description="Helical" evidence="12">
    <location>
        <begin position="52"/>
        <end position="70"/>
    </location>
</feature>
<evidence type="ECO:0000259" key="14">
    <source>
        <dbReference type="PROSITE" id="PS51384"/>
    </source>
</evidence>
<dbReference type="AlphaFoldDB" id="A0A094PRV8"/>
<evidence type="ECO:0000256" key="4">
    <source>
        <dbReference type="ARBA" id="ARBA00022714"/>
    </source>
</evidence>
<evidence type="ECO:0008006" key="16">
    <source>
        <dbReference type="Google" id="ProtNLM"/>
    </source>
</evidence>
<dbReference type="SUPFAM" id="SSF52343">
    <property type="entry name" value="Ferredoxin reductase-like, C-terminal NADP-linked domain"/>
    <property type="match status" value="1"/>
</dbReference>
<dbReference type="Gene3D" id="3.10.20.30">
    <property type="match status" value="1"/>
</dbReference>
<keyword evidence="6 12" id="KW-1133">Transmembrane helix</keyword>
<name>A0A094PRV8_9ZZZZ</name>
<dbReference type="PROSITE" id="PS51085">
    <property type="entry name" value="2FE2S_FER_2"/>
    <property type="match status" value="1"/>
</dbReference>
<dbReference type="GO" id="GO:0051537">
    <property type="term" value="F:2 iron, 2 sulfur cluster binding"/>
    <property type="evidence" value="ECO:0007669"/>
    <property type="project" value="UniProtKB-KW"/>
</dbReference>
<evidence type="ECO:0000256" key="11">
    <source>
        <dbReference type="SAM" id="MobiDB-lite"/>
    </source>
</evidence>
<feature type="domain" description="2Fe-2S ferredoxin-type" evidence="13">
    <location>
        <begin position="437"/>
        <end position="524"/>
    </location>
</feature>
<feature type="transmembrane region" description="Helical" evidence="12">
    <location>
        <begin position="133"/>
        <end position="152"/>
    </location>
</feature>
<dbReference type="InterPro" id="IPR039261">
    <property type="entry name" value="FNR_nucleotide-bd"/>
</dbReference>
<evidence type="ECO:0000256" key="7">
    <source>
        <dbReference type="ARBA" id="ARBA00023002"/>
    </source>
</evidence>
<dbReference type="Gene3D" id="3.40.50.80">
    <property type="entry name" value="Nucleotide-binding domain of ferredoxin-NADP reductase (FNR) module"/>
    <property type="match status" value="1"/>
</dbReference>
<dbReference type="InterPro" id="IPR036010">
    <property type="entry name" value="2Fe-2S_ferredoxin-like_sf"/>
</dbReference>
<dbReference type="InterPro" id="IPR006058">
    <property type="entry name" value="2Fe2S_fd_BS"/>
</dbReference>
<feature type="transmembrane region" description="Helical" evidence="12">
    <location>
        <begin position="158"/>
        <end position="181"/>
    </location>
</feature>
<feature type="transmembrane region" description="Helical" evidence="12">
    <location>
        <begin position="6"/>
        <end position="32"/>
    </location>
</feature>
<accession>A0A094PRV8</accession>
<keyword evidence="5" id="KW-0479">Metal-binding</keyword>
<dbReference type="InterPro" id="IPR001041">
    <property type="entry name" value="2Fe-2S_ferredoxin-type"/>
</dbReference>
<dbReference type="PRINTS" id="PR00409">
    <property type="entry name" value="PHDIOXRDTASE"/>
</dbReference>
<keyword evidence="10 12" id="KW-0472">Membrane</keyword>
<dbReference type="PROSITE" id="PS00197">
    <property type="entry name" value="2FE2S_FER_1"/>
    <property type="match status" value="1"/>
</dbReference>
<dbReference type="PANTHER" id="PTHR47354:SF1">
    <property type="entry name" value="CARNITINE MONOOXYGENASE REDUCTASE SUBUNIT"/>
    <property type="match status" value="1"/>
</dbReference>
<reference evidence="15" key="1">
    <citation type="submission" date="2014-06" db="EMBL/GenBank/DDBJ databases">
        <title>Key roles for freshwater Actinobacteria revealed by deep metagenomic sequencing.</title>
        <authorList>
            <person name="Ghai R."/>
            <person name="Mizuno C.M."/>
            <person name="Picazo A."/>
            <person name="Camacho A."/>
            <person name="Rodriguez-Valera F."/>
        </authorList>
    </citation>
    <scope>NUCLEOTIDE SEQUENCE</scope>
</reference>
<dbReference type="InterPro" id="IPR050415">
    <property type="entry name" value="MRET"/>
</dbReference>
<evidence type="ECO:0000256" key="6">
    <source>
        <dbReference type="ARBA" id="ARBA00022989"/>
    </source>
</evidence>
<evidence type="ECO:0000259" key="13">
    <source>
        <dbReference type="PROSITE" id="PS51085"/>
    </source>
</evidence>
<dbReference type="SUPFAM" id="SSF63380">
    <property type="entry name" value="Riboflavin synthase domain-like"/>
    <property type="match status" value="1"/>
</dbReference>
<dbReference type="InterPro" id="IPR017927">
    <property type="entry name" value="FAD-bd_FR_type"/>
</dbReference>
<feature type="compositionally biased region" description="Polar residues" evidence="11">
    <location>
        <begin position="188"/>
        <end position="208"/>
    </location>
</feature>
<keyword evidence="8" id="KW-0408">Iron</keyword>
<dbReference type="SUPFAM" id="SSF54292">
    <property type="entry name" value="2Fe-2S ferredoxin-like"/>
    <property type="match status" value="1"/>
</dbReference>
<sequence>MNEPHIWWYVTRASAVIGWVLLTGSVVLGILLSTRVLRKIDNPAWLQDLHRYMSGLALIFVGLHMVSLMLDDFVHFSLAELLIPGATAGSSVSSVQANTIPIMLGIFAFYLMVAVQGTSWLMNKLPRRFWKGIHYSSYVAFILVTFHAAFSGTDVSELWYQSLSIVLIGAAAGAIIVRVIVGNKTRSARPNVTGAASPSTAGAESSPGTRPMTALPADTTRMRVTDTKVLASGVLGVRLALVAGGNLDVWHPGAHVTLYLPNDLERQYSLCGDPAERGHFDIAVLKKRGSTGGSKWIHENVKVGMELEVSAPRNHFELEPASEYVFVAGGIGITPIKAMIESLPPKRKWQLHYFGRSRTTMAFAAVLEADFPDRVFISAADERDANPDLRAIVAVPGAEVYCCGPEALMSTVAAHVPEASMHLERFVAVERAATIARPVVMNLKKSRRRVVAAADESLLDALVRDGVPILGSCKKGLCGTCEVRVLEGQPEHLDSIMDDEEKDALHIMYPCVSRSRTPELTLDL</sequence>
<keyword evidence="7" id="KW-0560">Oxidoreductase</keyword>
<protein>
    <recommendedName>
        <fullName evidence="16">2Fe-2S iron-sulfur cluster binding domain-containing protein</fullName>
    </recommendedName>
</protein>
<dbReference type="Pfam" id="PF01794">
    <property type="entry name" value="Ferric_reduct"/>
    <property type="match status" value="1"/>
</dbReference>
<keyword evidence="9" id="KW-0411">Iron-sulfur</keyword>
<gene>
    <name evidence="15" type="ORF">GM51_18705</name>
</gene>
<keyword evidence="2" id="KW-0285">Flavoprotein</keyword>
<evidence type="ECO:0000313" key="15">
    <source>
        <dbReference type="EMBL" id="KGA13832.1"/>
    </source>
</evidence>
<dbReference type="Gene3D" id="2.40.30.10">
    <property type="entry name" value="Translation factors"/>
    <property type="match status" value="1"/>
</dbReference>
<keyword evidence="3 12" id="KW-0812">Transmembrane</keyword>
<dbReference type="CDD" id="cd06185">
    <property type="entry name" value="PDR_like"/>
    <property type="match status" value="1"/>
</dbReference>
<dbReference type="InterPro" id="IPR013130">
    <property type="entry name" value="Fe3_Rdtase_TM_dom"/>
</dbReference>
<comment type="caution">
    <text evidence="15">The sequence shown here is derived from an EMBL/GenBank/DDBJ whole genome shotgun (WGS) entry which is preliminary data.</text>
</comment>